<evidence type="ECO:0000313" key="2">
    <source>
        <dbReference type="Proteomes" id="UP001497497"/>
    </source>
</evidence>
<name>A0AAV2I1K8_LYMST</name>
<protein>
    <submittedName>
        <fullName evidence="1">Uncharacterized protein</fullName>
    </submittedName>
</protein>
<accession>A0AAV2I1K8</accession>
<dbReference type="AlphaFoldDB" id="A0AAV2I1K8"/>
<dbReference type="Proteomes" id="UP001497497">
    <property type="component" value="Unassembled WGS sequence"/>
</dbReference>
<proteinExistence type="predicted"/>
<organism evidence="1 2">
    <name type="scientific">Lymnaea stagnalis</name>
    <name type="common">Great pond snail</name>
    <name type="synonym">Helix stagnalis</name>
    <dbReference type="NCBI Taxonomy" id="6523"/>
    <lineage>
        <taxon>Eukaryota</taxon>
        <taxon>Metazoa</taxon>
        <taxon>Spiralia</taxon>
        <taxon>Lophotrochozoa</taxon>
        <taxon>Mollusca</taxon>
        <taxon>Gastropoda</taxon>
        <taxon>Heterobranchia</taxon>
        <taxon>Euthyneura</taxon>
        <taxon>Panpulmonata</taxon>
        <taxon>Hygrophila</taxon>
        <taxon>Lymnaeoidea</taxon>
        <taxon>Lymnaeidae</taxon>
        <taxon>Lymnaea</taxon>
    </lineage>
</organism>
<reference evidence="1 2" key="1">
    <citation type="submission" date="2024-04" db="EMBL/GenBank/DDBJ databases">
        <authorList>
            <consortium name="Genoscope - CEA"/>
            <person name="William W."/>
        </authorList>
    </citation>
    <scope>NUCLEOTIDE SEQUENCE [LARGE SCALE GENOMIC DNA]</scope>
</reference>
<gene>
    <name evidence="1" type="ORF">GSLYS_00013443001</name>
</gene>
<feature type="non-terminal residue" evidence="1">
    <location>
        <position position="94"/>
    </location>
</feature>
<comment type="caution">
    <text evidence="1">The sequence shown here is derived from an EMBL/GenBank/DDBJ whole genome shotgun (WGS) entry which is preliminary data.</text>
</comment>
<dbReference type="EMBL" id="CAXITT010000352">
    <property type="protein sequence ID" value="CAL1539710.1"/>
    <property type="molecule type" value="Genomic_DNA"/>
</dbReference>
<keyword evidence="2" id="KW-1185">Reference proteome</keyword>
<sequence>MLHTCHLTNTKILVTGSCAMTAASLMSYRLKGHVSDTQILAIDGEQIQNSTIPKLRTRCYGRIHRECSTIREWWTGIKSKPSTPTFLGTKFLAG</sequence>
<evidence type="ECO:0000313" key="1">
    <source>
        <dbReference type="EMBL" id="CAL1539710.1"/>
    </source>
</evidence>